<protein>
    <submittedName>
        <fullName evidence="1">Uncharacterized protein</fullName>
    </submittedName>
</protein>
<organism evidence="1">
    <name type="scientific">Rhizophora mucronata</name>
    <name type="common">Asiatic mangrove</name>
    <dbReference type="NCBI Taxonomy" id="61149"/>
    <lineage>
        <taxon>Eukaryota</taxon>
        <taxon>Viridiplantae</taxon>
        <taxon>Streptophyta</taxon>
        <taxon>Embryophyta</taxon>
        <taxon>Tracheophyta</taxon>
        <taxon>Spermatophyta</taxon>
        <taxon>Magnoliopsida</taxon>
        <taxon>eudicotyledons</taxon>
        <taxon>Gunneridae</taxon>
        <taxon>Pentapetalae</taxon>
        <taxon>rosids</taxon>
        <taxon>fabids</taxon>
        <taxon>Malpighiales</taxon>
        <taxon>Rhizophoraceae</taxon>
        <taxon>Rhizophora</taxon>
    </lineage>
</organism>
<evidence type="ECO:0000313" key="1">
    <source>
        <dbReference type="EMBL" id="MBW84819.1"/>
    </source>
</evidence>
<proteinExistence type="predicted"/>
<sequence length="36" mass="4149">MNKENSNSTKEIPRVLSLQQCQFFPTMDNTNITKSC</sequence>
<dbReference type="EMBL" id="GGEC01004336">
    <property type="protein sequence ID" value="MBW84819.1"/>
    <property type="molecule type" value="Transcribed_RNA"/>
</dbReference>
<accession>A0A2P2IUB8</accession>
<reference evidence="1" key="1">
    <citation type="submission" date="2018-02" db="EMBL/GenBank/DDBJ databases">
        <title>Rhizophora mucronata_Transcriptome.</title>
        <authorList>
            <person name="Meera S.P."/>
            <person name="Sreeshan A."/>
            <person name="Augustine A."/>
        </authorList>
    </citation>
    <scope>NUCLEOTIDE SEQUENCE</scope>
    <source>
        <tissue evidence="1">Leaf</tissue>
    </source>
</reference>
<name>A0A2P2IUB8_RHIMU</name>
<dbReference type="AlphaFoldDB" id="A0A2P2IUB8"/>